<feature type="region of interest" description="Disordered" evidence="4">
    <location>
        <begin position="533"/>
        <end position="561"/>
    </location>
</feature>
<dbReference type="InterPro" id="IPR001005">
    <property type="entry name" value="SANT/Myb"/>
</dbReference>
<feature type="domain" description="HTH myb-type" evidence="6">
    <location>
        <begin position="116"/>
        <end position="159"/>
    </location>
</feature>
<evidence type="ECO:0000256" key="3">
    <source>
        <dbReference type="ARBA" id="ARBA00023125"/>
    </source>
</evidence>
<name>A0A6P8Z572_DROAB</name>
<sequence length="698" mass="77903">MADSVCNANLGDENLEFLSEDSEASEYSDHENDGHEVAAATADHLKNKEAKLEADFAADDDDTHGDGDGDGDDDDDDDDNDGQLARGKTIHLQLQTQTSTSKIATTGHPNYGFGKRWSKSEDVLLKSLVEKHGESWDIIGTHFKDRLEQQVQQRWAKVLNPELIKGPWTRDEDEKVIELVRRFGPKKWTLIARYLNGRIGKQCRERWHNHLNPNIKKTAWTEEEDKIIYNAHIKLGNQWAKIAKLLPGRTDNAIKNHWNSTMRRKYDAERRSVNTLTTGDLKSSRTHLITLIKSGGIGGIGAKPPQQQQQQQQAGHGKINELNGDSNMATSDSCNEENIAKKDVKANNATAAAGGGADGLGKLVSISASAQSLLQYTDLKLGHRPTPNILKRSRKQNAAVDNGQATTQHPYVELKSEYKNKLPESPVITPIKSLPFSPSQFLRSPCLTTFEDMNLRASTPVTKVYNRVGMEIKKELESSSIETPHKSIVGLRTPTPFKNALAAIGKREKRDGRSYIPSSPSSLVEDLAEIINEEQMNDSDLNNSSKGVGENTERDDRSDLECSNSLAYRSVHSPAPKRTRKSLLPSWGYNIQYGKKTLPFETETPSKFLSSEQSPAHFSPSNIMKDSLCGGQDLLFDEGKKENRPYYHRLRGSTSDHLLDPKWARVACGKTKDQIFMEQQAHACLALMPRSLNFEKQK</sequence>
<protein>
    <submittedName>
        <fullName evidence="8">Myb protein</fullName>
    </submittedName>
</protein>
<dbReference type="FunFam" id="1.10.10.60:FF:000502">
    <property type="entry name" value="myb protein"/>
    <property type="match status" value="1"/>
</dbReference>
<dbReference type="InterPro" id="IPR009057">
    <property type="entry name" value="Homeodomain-like_sf"/>
</dbReference>
<dbReference type="SUPFAM" id="SSF46689">
    <property type="entry name" value="Homeodomain-like"/>
    <property type="match status" value="2"/>
</dbReference>
<keyword evidence="3" id="KW-0238">DNA-binding</keyword>
<dbReference type="GO" id="GO:0000978">
    <property type="term" value="F:RNA polymerase II cis-regulatory region sequence-specific DNA binding"/>
    <property type="evidence" value="ECO:0007669"/>
    <property type="project" value="TreeGrafter"/>
</dbReference>
<evidence type="ECO:0000259" key="6">
    <source>
        <dbReference type="PROSITE" id="PS51294"/>
    </source>
</evidence>
<accession>A0A6P8Z572</accession>
<dbReference type="PROSITE" id="PS50090">
    <property type="entry name" value="MYB_LIKE"/>
    <property type="match status" value="3"/>
</dbReference>
<feature type="compositionally biased region" description="Acidic residues" evidence="4">
    <location>
        <begin position="13"/>
        <end position="26"/>
    </location>
</feature>
<feature type="compositionally biased region" description="Polar residues" evidence="4">
    <location>
        <begin position="323"/>
        <end position="333"/>
    </location>
</feature>
<evidence type="ECO:0000256" key="2">
    <source>
        <dbReference type="ARBA" id="ARBA00022737"/>
    </source>
</evidence>
<dbReference type="Pfam" id="PF09316">
    <property type="entry name" value="Cmyb_C"/>
    <property type="match status" value="1"/>
</dbReference>
<dbReference type="SMART" id="SM00717">
    <property type="entry name" value="SANT"/>
    <property type="match status" value="3"/>
</dbReference>
<evidence type="ECO:0000256" key="1">
    <source>
        <dbReference type="ARBA" id="ARBA00004123"/>
    </source>
</evidence>
<dbReference type="InterPro" id="IPR050560">
    <property type="entry name" value="MYB_TF"/>
</dbReference>
<feature type="domain" description="HTH myb-type" evidence="6">
    <location>
        <begin position="160"/>
        <end position="215"/>
    </location>
</feature>
<dbReference type="AlphaFoldDB" id="A0A6P8Z572"/>
<feature type="region of interest" description="Disordered" evidence="4">
    <location>
        <begin position="1"/>
        <end position="88"/>
    </location>
</feature>
<feature type="domain" description="HTH myb-type" evidence="6">
    <location>
        <begin position="216"/>
        <end position="266"/>
    </location>
</feature>
<dbReference type="RefSeq" id="XP_034111812.1">
    <property type="nucleotide sequence ID" value="XM_034255921.2"/>
</dbReference>
<dbReference type="GO" id="GO:0000981">
    <property type="term" value="F:DNA-binding transcription factor activity, RNA polymerase II-specific"/>
    <property type="evidence" value="ECO:0007669"/>
    <property type="project" value="TreeGrafter"/>
</dbReference>
<dbReference type="GO" id="GO:0005634">
    <property type="term" value="C:nucleus"/>
    <property type="evidence" value="ECO:0007669"/>
    <property type="project" value="UniProtKB-SubCell"/>
</dbReference>
<evidence type="ECO:0000313" key="7">
    <source>
        <dbReference type="Proteomes" id="UP000515160"/>
    </source>
</evidence>
<feature type="compositionally biased region" description="Low complexity" evidence="4">
    <location>
        <begin position="302"/>
        <end position="317"/>
    </location>
</feature>
<dbReference type="CTD" id="4602"/>
<dbReference type="GeneID" id="117572852"/>
<feature type="compositionally biased region" description="Basic and acidic residues" evidence="4">
    <location>
        <begin position="551"/>
        <end position="560"/>
    </location>
</feature>
<dbReference type="Pfam" id="PF00249">
    <property type="entry name" value="Myb_DNA-binding"/>
    <property type="match status" value="3"/>
</dbReference>
<dbReference type="CDD" id="cd00167">
    <property type="entry name" value="SANT"/>
    <property type="match status" value="3"/>
</dbReference>
<feature type="compositionally biased region" description="Basic and acidic residues" evidence="4">
    <location>
        <begin position="43"/>
        <end position="54"/>
    </location>
</feature>
<feature type="compositionally biased region" description="Basic and acidic residues" evidence="4">
    <location>
        <begin position="27"/>
        <end position="36"/>
    </location>
</feature>
<keyword evidence="2" id="KW-0677">Repeat</keyword>
<comment type="subcellular location">
    <subcellularLocation>
        <location evidence="1">Nucleus</location>
    </subcellularLocation>
</comment>
<keyword evidence="7" id="KW-1185">Reference proteome</keyword>
<dbReference type="FunFam" id="1.10.10.60:FF:000010">
    <property type="entry name" value="Transcriptional activator Myb isoform A"/>
    <property type="match status" value="1"/>
</dbReference>
<gene>
    <name evidence="8" type="primary">LOC117572852</name>
</gene>
<feature type="compositionally biased region" description="Acidic residues" evidence="4">
    <location>
        <begin position="56"/>
        <end position="81"/>
    </location>
</feature>
<reference evidence="8" key="1">
    <citation type="submission" date="2025-08" db="UniProtKB">
        <authorList>
            <consortium name="RefSeq"/>
        </authorList>
    </citation>
    <scope>IDENTIFICATION</scope>
    <source>
        <strain evidence="8">15112-1751.03</strain>
        <tissue evidence="8">Whole Adult</tissue>
    </source>
</reference>
<evidence type="ECO:0000256" key="4">
    <source>
        <dbReference type="SAM" id="MobiDB-lite"/>
    </source>
</evidence>
<feature type="domain" description="Myb-like" evidence="5">
    <location>
        <begin position="212"/>
        <end position="262"/>
    </location>
</feature>
<evidence type="ECO:0000313" key="8">
    <source>
        <dbReference type="RefSeq" id="XP_034111812.1"/>
    </source>
</evidence>
<dbReference type="Proteomes" id="UP000515160">
    <property type="component" value="Chromosome X"/>
</dbReference>
<dbReference type="PANTHER" id="PTHR45614:SF25">
    <property type="entry name" value="MYB PROTEIN"/>
    <property type="match status" value="1"/>
</dbReference>
<organism evidence="7 8">
    <name type="scientific">Drosophila albomicans</name>
    <name type="common">Fruit fly</name>
    <dbReference type="NCBI Taxonomy" id="7291"/>
    <lineage>
        <taxon>Eukaryota</taxon>
        <taxon>Metazoa</taxon>
        <taxon>Ecdysozoa</taxon>
        <taxon>Arthropoda</taxon>
        <taxon>Hexapoda</taxon>
        <taxon>Insecta</taxon>
        <taxon>Pterygota</taxon>
        <taxon>Neoptera</taxon>
        <taxon>Endopterygota</taxon>
        <taxon>Diptera</taxon>
        <taxon>Brachycera</taxon>
        <taxon>Muscomorpha</taxon>
        <taxon>Ephydroidea</taxon>
        <taxon>Drosophilidae</taxon>
        <taxon>Drosophila</taxon>
    </lineage>
</organism>
<dbReference type="InterPro" id="IPR015395">
    <property type="entry name" value="C-myb_C"/>
</dbReference>
<proteinExistence type="predicted"/>
<dbReference type="InterPro" id="IPR017930">
    <property type="entry name" value="Myb_dom"/>
</dbReference>
<feature type="domain" description="Myb-like" evidence="5">
    <location>
        <begin position="116"/>
        <end position="159"/>
    </location>
</feature>
<dbReference type="Gene3D" id="1.10.10.60">
    <property type="entry name" value="Homeodomain-like"/>
    <property type="match status" value="3"/>
</dbReference>
<dbReference type="OrthoDB" id="2143914at2759"/>
<evidence type="ECO:0000259" key="5">
    <source>
        <dbReference type="PROSITE" id="PS50090"/>
    </source>
</evidence>
<feature type="region of interest" description="Disordered" evidence="4">
    <location>
        <begin position="299"/>
        <end position="333"/>
    </location>
</feature>
<feature type="domain" description="Myb-like" evidence="5">
    <location>
        <begin position="160"/>
        <end position="211"/>
    </location>
</feature>
<dbReference type="FunFam" id="1.10.10.60:FF:000641">
    <property type="entry name" value="myb protein"/>
    <property type="match status" value="1"/>
</dbReference>
<dbReference type="PANTHER" id="PTHR45614">
    <property type="entry name" value="MYB PROTEIN-RELATED"/>
    <property type="match status" value="1"/>
</dbReference>
<dbReference type="PROSITE" id="PS51294">
    <property type="entry name" value="HTH_MYB"/>
    <property type="match status" value="3"/>
</dbReference>